<dbReference type="OrthoDB" id="6204746at2759"/>
<feature type="region of interest" description="Disordered" evidence="2">
    <location>
        <begin position="184"/>
        <end position="203"/>
    </location>
</feature>
<feature type="coiled-coil region" evidence="1">
    <location>
        <begin position="114"/>
        <end position="141"/>
    </location>
</feature>
<keyword evidence="3" id="KW-0472">Membrane</keyword>
<dbReference type="EMBL" id="CAJPWZ010000952">
    <property type="protein sequence ID" value="CAG2204427.1"/>
    <property type="molecule type" value="Genomic_DNA"/>
</dbReference>
<accession>A0A8S3RCA1</accession>
<keyword evidence="1" id="KW-0175">Coiled coil</keyword>
<evidence type="ECO:0000256" key="2">
    <source>
        <dbReference type="SAM" id="MobiDB-lite"/>
    </source>
</evidence>
<evidence type="ECO:0000313" key="5">
    <source>
        <dbReference type="Proteomes" id="UP000683360"/>
    </source>
</evidence>
<protein>
    <submittedName>
        <fullName evidence="4">Uncharacterized protein</fullName>
    </submittedName>
</protein>
<proteinExistence type="predicted"/>
<keyword evidence="5" id="KW-1185">Reference proteome</keyword>
<reference evidence="4" key="1">
    <citation type="submission" date="2021-03" db="EMBL/GenBank/DDBJ databases">
        <authorList>
            <person name="Bekaert M."/>
        </authorList>
    </citation>
    <scope>NUCLEOTIDE SEQUENCE</scope>
</reference>
<comment type="caution">
    <text evidence="4">The sequence shown here is derived from an EMBL/GenBank/DDBJ whole genome shotgun (WGS) entry which is preliminary data.</text>
</comment>
<evidence type="ECO:0000256" key="3">
    <source>
        <dbReference type="SAM" id="Phobius"/>
    </source>
</evidence>
<organism evidence="4 5">
    <name type="scientific">Mytilus edulis</name>
    <name type="common">Blue mussel</name>
    <dbReference type="NCBI Taxonomy" id="6550"/>
    <lineage>
        <taxon>Eukaryota</taxon>
        <taxon>Metazoa</taxon>
        <taxon>Spiralia</taxon>
        <taxon>Lophotrochozoa</taxon>
        <taxon>Mollusca</taxon>
        <taxon>Bivalvia</taxon>
        <taxon>Autobranchia</taxon>
        <taxon>Pteriomorphia</taxon>
        <taxon>Mytilida</taxon>
        <taxon>Mytiloidea</taxon>
        <taxon>Mytilidae</taxon>
        <taxon>Mytilinae</taxon>
        <taxon>Mytilus</taxon>
    </lineage>
</organism>
<dbReference type="Proteomes" id="UP000683360">
    <property type="component" value="Unassembled WGS sequence"/>
</dbReference>
<keyword evidence="3" id="KW-1133">Transmembrane helix</keyword>
<keyword evidence="3" id="KW-0812">Transmembrane</keyword>
<evidence type="ECO:0000256" key="1">
    <source>
        <dbReference type="SAM" id="Coils"/>
    </source>
</evidence>
<dbReference type="AlphaFoldDB" id="A0A8S3RCA1"/>
<gene>
    <name evidence="4" type="ORF">MEDL_18886</name>
</gene>
<name>A0A8S3RCA1_MYTED</name>
<feature type="transmembrane region" description="Helical" evidence="3">
    <location>
        <begin position="158"/>
        <end position="175"/>
    </location>
</feature>
<evidence type="ECO:0000313" key="4">
    <source>
        <dbReference type="EMBL" id="CAG2204427.1"/>
    </source>
</evidence>
<sequence length="203" mass="22825">MLNELDNIEIPLQEISTQQEGQELLETASNAEKYVKEIETSFIEQGTSFINEETQTYMKEGEMKQREIDGIEKAMTTYQEEVAVALKDTSDIDSDIKRIKERISDLTIEKQGIIEVINLNKDKLNSQIERIKQTIKKILDQDKTLGDRIKTLFKEQGITLFSIITAFGLIIGVIVDSLTGTTSLVPTPSPSPSPEPKVVYKTG</sequence>